<feature type="transmembrane region" description="Helical" evidence="1">
    <location>
        <begin position="6"/>
        <end position="25"/>
    </location>
</feature>
<dbReference type="RefSeq" id="WP_090126476.1">
    <property type="nucleotide sequence ID" value="NZ_FNNJ01000018.1"/>
</dbReference>
<keyword evidence="1" id="KW-0812">Transmembrane</keyword>
<name>A0A1H3GTN3_9FLAO</name>
<keyword evidence="1" id="KW-1133">Transmembrane helix</keyword>
<dbReference type="OrthoDB" id="1452733at2"/>
<dbReference type="EMBL" id="FNNJ01000018">
    <property type="protein sequence ID" value="SDY06676.1"/>
    <property type="molecule type" value="Genomic_DNA"/>
</dbReference>
<dbReference type="STRING" id="762486.SAMN05444411_1186"/>
<organism evidence="2 3">
    <name type="scientific">Lutibacter oricola</name>
    <dbReference type="NCBI Taxonomy" id="762486"/>
    <lineage>
        <taxon>Bacteria</taxon>
        <taxon>Pseudomonadati</taxon>
        <taxon>Bacteroidota</taxon>
        <taxon>Flavobacteriia</taxon>
        <taxon>Flavobacteriales</taxon>
        <taxon>Flavobacteriaceae</taxon>
        <taxon>Lutibacter</taxon>
    </lineage>
</organism>
<dbReference type="Proteomes" id="UP000199595">
    <property type="component" value="Unassembled WGS sequence"/>
</dbReference>
<sequence length="233" mass="27595">MNNKFIKILIIINGIILPIFVIILLTDFLQSKFKKDDFSTNIDYSTREEKLPELKETIRYSSIQKIPNSKYFVVAKYLVLDDKPSFGDYDLIMPYTVPEKTINILFLDENYNIVRKLLEKDSSIKKMFISNAYLNKEETQEKLKFLSFYIAKEDTTGDDKINEYDKHFIYVCDLNGKNLTKVTDREINQFQWISEGRELLIQFEQRDENGNQNLRYGIYNIKNKSMIEPKSID</sequence>
<evidence type="ECO:0000256" key="1">
    <source>
        <dbReference type="SAM" id="Phobius"/>
    </source>
</evidence>
<evidence type="ECO:0000313" key="3">
    <source>
        <dbReference type="Proteomes" id="UP000199595"/>
    </source>
</evidence>
<protein>
    <submittedName>
        <fullName evidence="2">Uncharacterized protein</fullName>
    </submittedName>
</protein>
<gene>
    <name evidence="2" type="ORF">SAMN05444411_1186</name>
</gene>
<proteinExistence type="predicted"/>
<keyword evidence="3" id="KW-1185">Reference proteome</keyword>
<dbReference type="AlphaFoldDB" id="A0A1H3GTN3"/>
<evidence type="ECO:0000313" key="2">
    <source>
        <dbReference type="EMBL" id="SDY06676.1"/>
    </source>
</evidence>
<reference evidence="3" key="1">
    <citation type="submission" date="2016-10" db="EMBL/GenBank/DDBJ databases">
        <authorList>
            <person name="Varghese N."/>
            <person name="Submissions S."/>
        </authorList>
    </citation>
    <scope>NUCLEOTIDE SEQUENCE [LARGE SCALE GENOMIC DNA]</scope>
    <source>
        <strain evidence="3">DSM 24956</strain>
    </source>
</reference>
<keyword evidence="1" id="KW-0472">Membrane</keyword>
<accession>A0A1H3GTN3</accession>